<accession>A9VDN2</accession>
<dbReference type="InterPro" id="IPR000504">
    <property type="entry name" value="RRM_dom"/>
</dbReference>
<dbReference type="PANTHER" id="PTHR11176:SF57">
    <property type="entry name" value="PROTEIN BOULE"/>
    <property type="match status" value="1"/>
</dbReference>
<feature type="compositionally biased region" description="Basic residues" evidence="3">
    <location>
        <begin position="70"/>
        <end position="84"/>
    </location>
</feature>
<keyword evidence="6" id="KW-1185">Reference proteome</keyword>
<dbReference type="AlphaFoldDB" id="A9VDN2"/>
<dbReference type="STRING" id="81824.A9VDN2"/>
<dbReference type="InterPro" id="IPR035979">
    <property type="entry name" value="RBD_domain_sf"/>
</dbReference>
<organism evidence="5 6">
    <name type="scientific">Monosiga brevicollis</name>
    <name type="common">Choanoflagellate</name>
    <dbReference type="NCBI Taxonomy" id="81824"/>
    <lineage>
        <taxon>Eukaryota</taxon>
        <taxon>Choanoflagellata</taxon>
        <taxon>Craspedida</taxon>
        <taxon>Salpingoecidae</taxon>
        <taxon>Monosiga</taxon>
    </lineage>
</organism>
<evidence type="ECO:0000256" key="2">
    <source>
        <dbReference type="PROSITE-ProRule" id="PRU00176"/>
    </source>
</evidence>
<dbReference type="Proteomes" id="UP000001357">
    <property type="component" value="Unassembled WGS sequence"/>
</dbReference>
<dbReference type="SMART" id="SM00360">
    <property type="entry name" value="RRM"/>
    <property type="match status" value="1"/>
</dbReference>
<protein>
    <recommendedName>
        <fullName evidence="4">RRM domain-containing protein</fullName>
    </recommendedName>
</protein>
<keyword evidence="1 2" id="KW-0694">RNA-binding</keyword>
<dbReference type="EMBL" id="CH991589">
    <property type="protein sequence ID" value="EDQ84330.1"/>
    <property type="molecule type" value="Genomic_DNA"/>
</dbReference>
<dbReference type="InParanoid" id="A9VDN2"/>
<dbReference type="PANTHER" id="PTHR11176">
    <property type="entry name" value="BOULE-RELATED"/>
    <property type="match status" value="1"/>
</dbReference>
<evidence type="ECO:0000259" key="4">
    <source>
        <dbReference type="PROSITE" id="PS50102"/>
    </source>
</evidence>
<evidence type="ECO:0000256" key="3">
    <source>
        <dbReference type="SAM" id="MobiDB-lite"/>
    </source>
</evidence>
<dbReference type="eggNOG" id="KOG0149">
    <property type="taxonomic scope" value="Eukaryota"/>
</dbReference>
<feature type="compositionally biased region" description="Polar residues" evidence="3">
    <location>
        <begin position="53"/>
        <end position="69"/>
    </location>
</feature>
<feature type="domain" description="RRM" evidence="4">
    <location>
        <begin position="113"/>
        <end position="191"/>
    </location>
</feature>
<name>A9VDN2_MONBE</name>
<dbReference type="PROSITE" id="PS50102">
    <property type="entry name" value="RRM"/>
    <property type="match status" value="1"/>
</dbReference>
<proteinExistence type="predicted"/>
<dbReference type="Pfam" id="PF00076">
    <property type="entry name" value="RRM_1"/>
    <property type="match status" value="1"/>
</dbReference>
<dbReference type="GO" id="GO:0000785">
    <property type="term" value="C:chromatin"/>
    <property type="evidence" value="ECO:0000318"/>
    <property type="project" value="GO_Central"/>
</dbReference>
<dbReference type="GeneID" id="5896108"/>
<evidence type="ECO:0000313" key="6">
    <source>
        <dbReference type="Proteomes" id="UP000001357"/>
    </source>
</evidence>
<feature type="compositionally biased region" description="Polar residues" evidence="3">
    <location>
        <begin position="1"/>
        <end position="18"/>
    </location>
</feature>
<dbReference type="GO" id="GO:0003723">
    <property type="term" value="F:RNA binding"/>
    <property type="evidence" value="ECO:0000318"/>
    <property type="project" value="GO_Central"/>
</dbReference>
<evidence type="ECO:0000256" key="1">
    <source>
        <dbReference type="ARBA" id="ARBA00022884"/>
    </source>
</evidence>
<gene>
    <name evidence="5" type="ORF">MONBRDRAFT_30329</name>
</gene>
<sequence length="286" mass="30938">MPMSTTTDMPIAPTSTTAEEAADVAGKTEQFTSADEQPRPAEVNANAMGEPGNNFQADSADSADTNNTNQRHHQPRPRDHQRHRDARESSSQNHRGGARRRSFMRRGVDTRLLKVFVGNIPYATQRSTLESIFGDYGKIVEAVIIADQNTGRSKGYGFVTFANPASTARIVFSETPFVIEGRTANCTLAYANQMEREGQNPSTVLDKLRQYLHPAWAHMALHTGGQPVADMSPYGGSAVVGLANGGSYDPSGSPHAHSTGVVPIQAPPCMFRLTIDPPCYMCATCV</sequence>
<dbReference type="GO" id="GO:0010468">
    <property type="term" value="P:regulation of gene expression"/>
    <property type="evidence" value="ECO:0000318"/>
    <property type="project" value="GO_Central"/>
</dbReference>
<dbReference type="Gene3D" id="3.30.70.330">
    <property type="match status" value="1"/>
</dbReference>
<feature type="region of interest" description="Disordered" evidence="3">
    <location>
        <begin position="1"/>
        <end position="104"/>
    </location>
</feature>
<dbReference type="RefSeq" id="XP_001750826.1">
    <property type="nucleotide sequence ID" value="XM_001750774.1"/>
</dbReference>
<dbReference type="GO" id="GO:0005654">
    <property type="term" value="C:nucleoplasm"/>
    <property type="evidence" value="ECO:0000318"/>
    <property type="project" value="GO_Central"/>
</dbReference>
<dbReference type="SUPFAM" id="SSF54928">
    <property type="entry name" value="RNA-binding domain, RBD"/>
    <property type="match status" value="1"/>
</dbReference>
<evidence type="ECO:0000313" key="5">
    <source>
        <dbReference type="EMBL" id="EDQ84330.1"/>
    </source>
</evidence>
<dbReference type="KEGG" id="mbr:MONBRDRAFT_30329"/>
<reference evidence="5 6" key="1">
    <citation type="journal article" date="2008" name="Nature">
        <title>The genome of the choanoflagellate Monosiga brevicollis and the origin of metazoans.</title>
        <authorList>
            <consortium name="JGI Sequencing"/>
            <person name="King N."/>
            <person name="Westbrook M.J."/>
            <person name="Young S.L."/>
            <person name="Kuo A."/>
            <person name="Abedin M."/>
            <person name="Chapman J."/>
            <person name="Fairclough S."/>
            <person name="Hellsten U."/>
            <person name="Isogai Y."/>
            <person name="Letunic I."/>
            <person name="Marr M."/>
            <person name="Pincus D."/>
            <person name="Putnam N."/>
            <person name="Rokas A."/>
            <person name="Wright K.J."/>
            <person name="Zuzow R."/>
            <person name="Dirks W."/>
            <person name="Good M."/>
            <person name="Goodstein D."/>
            <person name="Lemons D."/>
            <person name="Li W."/>
            <person name="Lyons J.B."/>
            <person name="Morris A."/>
            <person name="Nichols S."/>
            <person name="Richter D.J."/>
            <person name="Salamov A."/>
            <person name="Bork P."/>
            <person name="Lim W.A."/>
            <person name="Manning G."/>
            <person name="Miller W.T."/>
            <person name="McGinnis W."/>
            <person name="Shapiro H."/>
            <person name="Tjian R."/>
            <person name="Grigoriev I.V."/>
            <person name="Rokhsar D."/>
        </authorList>
    </citation>
    <scope>NUCLEOTIDE SEQUENCE [LARGE SCALE GENOMIC DNA]</scope>
    <source>
        <strain evidence="6">MX1 / ATCC 50154</strain>
    </source>
</reference>
<dbReference type="InterPro" id="IPR012677">
    <property type="entry name" value="Nucleotide-bd_a/b_plait_sf"/>
</dbReference>